<gene>
    <name evidence="2" type="ORF">QBC32DRAFT_205289</name>
</gene>
<feature type="region of interest" description="Disordered" evidence="1">
    <location>
        <begin position="1"/>
        <end position="21"/>
    </location>
</feature>
<dbReference type="Proteomes" id="UP001303222">
    <property type="component" value="Unassembled WGS sequence"/>
</dbReference>
<dbReference type="AlphaFoldDB" id="A0AAN6P2D8"/>
<dbReference type="PANTHER" id="PTHR42085">
    <property type="entry name" value="F-BOX DOMAIN-CONTAINING PROTEIN"/>
    <property type="match status" value="1"/>
</dbReference>
<sequence>MSSSEKPPDIPLKVANDGTSHQEANLSSDAYALEFQPINKPTAPKKLPFFKLPPEIRFMIYRMAWTVDPARHTIMIRGRYAAERNGQLRIAYVNEQLSIVAKLGAISRQMRHEAYAAFFHRTQAYFRWNTQQQGYTPHNTQVMAKMKSSWLLWRHLQHVSLHWPENAEHRLSTFKWLEGLPQLKTLKIVIAGEPDLENRNGAHGVNALRRLAVYLARRNLRFEKPFVTFEAERPELVGMWSDVDWFRELVEEVAKDDAEPPRQIIEQHLGCLNPWWAKSLVYRL</sequence>
<evidence type="ECO:0000313" key="2">
    <source>
        <dbReference type="EMBL" id="KAK3955421.1"/>
    </source>
</evidence>
<comment type="caution">
    <text evidence="2">The sequence shown here is derived from an EMBL/GenBank/DDBJ whole genome shotgun (WGS) entry which is preliminary data.</text>
</comment>
<proteinExistence type="predicted"/>
<keyword evidence="3" id="KW-1185">Reference proteome</keyword>
<protein>
    <submittedName>
        <fullName evidence="2">Uncharacterized protein</fullName>
    </submittedName>
</protein>
<organism evidence="2 3">
    <name type="scientific">Pseudoneurospora amorphoporcata</name>
    <dbReference type="NCBI Taxonomy" id="241081"/>
    <lineage>
        <taxon>Eukaryota</taxon>
        <taxon>Fungi</taxon>
        <taxon>Dikarya</taxon>
        <taxon>Ascomycota</taxon>
        <taxon>Pezizomycotina</taxon>
        <taxon>Sordariomycetes</taxon>
        <taxon>Sordariomycetidae</taxon>
        <taxon>Sordariales</taxon>
        <taxon>Sordariaceae</taxon>
        <taxon>Pseudoneurospora</taxon>
    </lineage>
</organism>
<reference evidence="2" key="1">
    <citation type="journal article" date="2023" name="Mol. Phylogenet. Evol.">
        <title>Genome-scale phylogeny and comparative genomics of the fungal order Sordariales.</title>
        <authorList>
            <person name="Hensen N."/>
            <person name="Bonometti L."/>
            <person name="Westerberg I."/>
            <person name="Brannstrom I.O."/>
            <person name="Guillou S."/>
            <person name="Cros-Aarteil S."/>
            <person name="Calhoun S."/>
            <person name="Haridas S."/>
            <person name="Kuo A."/>
            <person name="Mondo S."/>
            <person name="Pangilinan J."/>
            <person name="Riley R."/>
            <person name="LaButti K."/>
            <person name="Andreopoulos B."/>
            <person name="Lipzen A."/>
            <person name="Chen C."/>
            <person name="Yan M."/>
            <person name="Daum C."/>
            <person name="Ng V."/>
            <person name="Clum A."/>
            <person name="Steindorff A."/>
            <person name="Ohm R.A."/>
            <person name="Martin F."/>
            <person name="Silar P."/>
            <person name="Natvig D.O."/>
            <person name="Lalanne C."/>
            <person name="Gautier V."/>
            <person name="Ament-Velasquez S.L."/>
            <person name="Kruys A."/>
            <person name="Hutchinson M.I."/>
            <person name="Powell A.J."/>
            <person name="Barry K."/>
            <person name="Miller A.N."/>
            <person name="Grigoriev I.V."/>
            <person name="Debuchy R."/>
            <person name="Gladieux P."/>
            <person name="Hiltunen Thoren M."/>
            <person name="Johannesson H."/>
        </authorList>
    </citation>
    <scope>NUCLEOTIDE SEQUENCE</scope>
    <source>
        <strain evidence="2">CBS 626.80</strain>
    </source>
</reference>
<name>A0AAN6P2D8_9PEZI</name>
<dbReference type="EMBL" id="MU859076">
    <property type="protein sequence ID" value="KAK3955421.1"/>
    <property type="molecule type" value="Genomic_DNA"/>
</dbReference>
<accession>A0AAN6P2D8</accession>
<dbReference type="PANTHER" id="PTHR42085:SF2">
    <property type="entry name" value="F-BOX DOMAIN-CONTAINING PROTEIN"/>
    <property type="match status" value="1"/>
</dbReference>
<reference evidence="2" key="2">
    <citation type="submission" date="2023-06" db="EMBL/GenBank/DDBJ databases">
        <authorList>
            <consortium name="Lawrence Berkeley National Laboratory"/>
            <person name="Mondo S.J."/>
            <person name="Hensen N."/>
            <person name="Bonometti L."/>
            <person name="Westerberg I."/>
            <person name="Brannstrom I.O."/>
            <person name="Guillou S."/>
            <person name="Cros-Aarteil S."/>
            <person name="Calhoun S."/>
            <person name="Haridas S."/>
            <person name="Kuo A."/>
            <person name="Pangilinan J."/>
            <person name="Riley R."/>
            <person name="Labutti K."/>
            <person name="Andreopoulos B."/>
            <person name="Lipzen A."/>
            <person name="Chen C."/>
            <person name="Yanf M."/>
            <person name="Daum C."/>
            <person name="Ng V."/>
            <person name="Clum A."/>
            <person name="Steindorff A."/>
            <person name="Ohm R."/>
            <person name="Martin F."/>
            <person name="Silar P."/>
            <person name="Natvig D."/>
            <person name="Lalanne C."/>
            <person name="Gautier V."/>
            <person name="Ament-Velasquez S.L."/>
            <person name="Kruys A."/>
            <person name="Hutchinson M.I."/>
            <person name="Powell A.J."/>
            <person name="Barry K."/>
            <person name="Miller A.N."/>
            <person name="Grigoriev I.V."/>
            <person name="Debuchy R."/>
            <person name="Gladieux P."/>
            <person name="Thoren M.H."/>
            <person name="Johannesson H."/>
        </authorList>
    </citation>
    <scope>NUCLEOTIDE SEQUENCE</scope>
    <source>
        <strain evidence="2">CBS 626.80</strain>
    </source>
</reference>
<evidence type="ECO:0000256" key="1">
    <source>
        <dbReference type="SAM" id="MobiDB-lite"/>
    </source>
</evidence>
<evidence type="ECO:0000313" key="3">
    <source>
        <dbReference type="Proteomes" id="UP001303222"/>
    </source>
</evidence>
<dbReference type="InterPro" id="IPR038883">
    <property type="entry name" value="AN11006-like"/>
</dbReference>